<evidence type="ECO:0000256" key="1">
    <source>
        <dbReference type="SAM" id="Phobius"/>
    </source>
</evidence>
<keyword evidence="1" id="KW-0812">Transmembrane</keyword>
<keyword evidence="1" id="KW-1133">Transmembrane helix</keyword>
<evidence type="ECO:0000313" key="2">
    <source>
        <dbReference type="EMBL" id="CDM94906.1"/>
    </source>
</evidence>
<dbReference type="AlphaFoldDB" id="A0A9P1KFP8"/>
<name>A0A9P1KFP8_9CYAN</name>
<reference evidence="2 3" key="1">
    <citation type="submission" date="2014-02" db="EMBL/GenBank/DDBJ databases">
        <authorList>
            <person name="Genoscope - CEA"/>
        </authorList>
    </citation>
    <scope>NUCLEOTIDE SEQUENCE [LARGE SCALE GENOMIC DNA]</scope>
    <source>
        <strain evidence="2 3">PCC 8005</strain>
    </source>
</reference>
<feature type="transmembrane region" description="Helical" evidence="1">
    <location>
        <begin position="20"/>
        <end position="41"/>
    </location>
</feature>
<keyword evidence="1" id="KW-0472">Membrane</keyword>
<organism evidence="2 3">
    <name type="scientific">Limnospira indica PCC 8005</name>
    <dbReference type="NCBI Taxonomy" id="376219"/>
    <lineage>
        <taxon>Bacteria</taxon>
        <taxon>Bacillati</taxon>
        <taxon>Cyanobacteriota</taxon>
        <taxon>Cyanophyceae</taxon>
        <taxon>Oscillatoriophycideae</taxon>
        <taxon>Oscillatoriales</taxon>
        <taxon>Sirenicapillariaceae</taxon>
        <taxon>Limnospira</taxon>
    </lineage>
</organism>
<sequence length="133" mass="14684">MPSNLDSHSGSRADLTKACLALSWIVGIPIPAFFIPSRFWYPHPSQWFCFEISLDALDNFKPLSWRDCSHSINTGCFLALIILGHSPDCYVMVEREVTFANSNSKPCLILSHHTAPNVNTLLSVGTGLQPPAL</sequence>
<keyword evidence="3" id="KW-1185">Reference proteome</keyword>
<accession>A0A9P1KFP8</accession>
<dbReference type="Proteomes" id="UP000032946">
    <property type="component" value="Chromosome"/>
</dbReference>
<proteinExistence type="predicted"/>
<dbReference type="EMBL" id="FO818640">
    <property type="protein sequence ID" value="CDM94906.1"/>
    <property type="molecule type" value="Genomic_DNA"/>
</dbReference>
<protein>
    <submittedName>
        <fullName evidence="2">Uncharacterized protein</fullName>
    </submittedName>
</protein>
<gene>
    <name evidence="2" type="ORF">ARTHRO_30172</name>
</gene>
<evidence type="ECO:0000313" key="3">
    <source>
        <dbReference type="Proteomes" id="UP000032946"/>
    </source>
</evidence>